<dbReference type="Proteomes" id="UP000231134">
    <property type="component" value="Unassembled WGS sequence"/>
</dbReference>
<dbReference type="PANTHER" id="PTHR33121">
    <property type="entry name" value="CYCLIC DI-GMP PHOSPHODIESTERASE PDEF"/>
    <property type="match status" value="1"/>
</dbReference>
<dbReference type="SUPFAM" id="SSF55073">
    <property type="entry name" value="Nucleotide cyclase"/>
    <property type="match status" value="1"/>
</dbReference>
<dbReference type="NCBIfam" id="TIGR00229">
    <property type="entry name" value="sensory_box"/>
    <property type="match status" value="1"/>
</dbReference>
<gene>
    <name evidence="4" type="ORF">BGX16_0516</name>
</gene>
<feature type="domain" description="PAS" evidence="1">
    <location>
        <begin position="8"/>
        <end position="82"/>
    </location>
</feature>
<dbReference type="SMART" id="SM00267">
    <property type="entry name" value="GGDEF"/>
    <property type="match status" value="1"/>
</dbReference>
<sequence>MVHIFEDNEKHLFEALSNSSDSAYFFASDMKANIAVWSKSAQKYLGLEKECIENIREFWENRIHPDDKELFHGYFDSVLSSHGNHHDIEYRILTATGKYEWLHCSSYIYYDEKGNPDHAAGFIRPLGYRNKIDPVSNLRTVHEFRDNLQNRLQKNDRGAILMFDLINFKRIIDDYSYSFGDRFLYTMGTLLKQALTKEDSIFRMQGSNFAVIIKSCKKSDIQAAFEAIRQVLSHVTVDNIEINQDFVCSATIFPSNGVDVDRLQQNLFYGVEYAKENNSRELVYYTDDLYLQNIRQAQLREAIKKSIRNHFEGFELFYQPIVHSEEKICESAEALLRFHTPELGMVSPMDFIPILETSKDIISVGAWVIEKAMETVKEWQTINPDFKQIHVNVSTIQFHVPGFKKFVFDTLKKYSLPGSALVLELTESCRVKSTEEFAELFEEFKRHGVMTALDDFGTGYASLIVLCDIPVDILKLDLQLTQNFVKHPQHRAILKLVADLCKNGKIRLCAEGVETEESLSLMKNAGADLIQGYFFSKPLPEAEFRKKYIEMT</sequence>
<dbReference type="EMBL" id="PGEX01000001">
    <property type="protein sequence ID" value="PJJ40586.1"/>
    <property type="molecule type" value="Genomic_DNA"/>
</dbReference>
<feature type="domain" description="EAL" evidence="2">
    <location>
        <begin position="296"/>
        <end position="552"/>
    </location>
</feature>
<proteinExistence type="predicted"/>
<dbReference type="NCBIfam" id="TIGR00254">
    <property type="entry name" value="GGDEF"/>
    <property type="match status" value="1"/>
</dbReference>
<dbReference type="InterPro" id="IPR000160">
    <property type="entry name" value="GGDEF_dom"/>
</dbReference>
<dbReference type="InterPro" id="IPR043128">
    <property type="entry name" value="Rev_trsase/Diguanyl_cyclase"/>
</dbReference>
<protein>
    <submittedName>
        <fullName evidence="4">Diguanylate cyclase/phosphodiesterase</fullName>
    </submittedName>
</protein>
<dbReference type="Pfam" id="PF08447">
    <property type="entry name" value="PAS_3"/>
    <property type="match status" value="1"/>
</dbReference>
<organism evidence="4 5">
    <name type="scientific">Hallerella succinigenes</name>
    <dbReference type="NCBI Taxonomy" id="1896222"/>
    <lineage>
        <taxon>Bacteria</taxon>
        <taxon>Pseudomonadati</taxon>
        <taxon>Fibrobacterota</taxon>
        <taxon>Fibrobacteria</taxon>
        <taxon>Fibrobacterales</taxon>
        <taxon>Fibrobacteraceae</taxon>
        <taxon>Hallerella</taxon>
    </lineage>
</organism>
<evidence type="ECO:0000259" key="3">
    <source>
        <dbReference type="PROSITE" id="PS50887"/>
    </source>
</evidence>
<dbReference type="Gene3D" id="3.30.450.20">
    <property type="entry name" value="PAS domain"/>
    <property type="match status" value="1"/>
</dbReference>
<dbReference type="InterPro" id="IPR029787">
    <property type="entry name" value="Nucleotide_cyclase"/>
</dbReference>
<feature type="domain" description="GGDEF" evidence="3">
    <location>
        <begin position="156"/>
        <end position="288"/>
    </location>
</feature>
<accession>A0A2M9A4D1</accession>
<dbReference type="SUPFAM" id="SSF55785">
    <property type="entry name" value="PYP-like sensor domain (PAS domain)"/>
    <property type="match status" value="1"/>
</dbReference>
<dbReference type="PROSITE" id="PS50883">
    <property type="entry name" value="EAL"/>
    <property type="match status" value="1"/>
</dbReference>
<dbReference type="InterPro" id="IPR013655">
    <property type="entry name" value="PAS_fold_3"/>
</dbReference>
<comment type="caution">
    <text evidence="4">The sequence shown here is derived from an EMBL/GenBank/DDBJ whole genome shotgun (WGS) entry which is preliminary data.</text>
</comment>
<dbReference type="InterPro" id="IPR000014">
    <property type="entry name" value="PAS"/>
</dbReference>
<reference evidence="4 5" key="1">
    <citation type="submission" date="2017-11" db="EMBL/GenBank/DDBJ databases">
        <title>Animal gut microbial communities from fecal samples from Wisconsin, USA.</title>
        <authorList>
            <person name="Neumann A."/>
        </authorList>
    </citation>
    <scope>NUCLEOTIDE SEQUENCE [LARGE SCALE GENOMIC DNA]</scope>
    <source>
        <strain evidence="4 5">UWS3</strain>
    </source>
</reference>
<evidence type="ECO:0000259" key="1">
    <source>
        <dbReference type="PROSITE" id="PS50112"/>
    </source>
</evidence>
<dbReference type="InterPro" id="IPR035965">
    <property type="entry name" value="PAS-like_dom_sf"/>
</dbReference>
<evidence type="ECO:0000313" key="4">
    <source>
        <dbReference type="EMBL" id="PJJ40586.1"/>
    </source>
</evidence>
<dbReference type="SMART" id="SM00052">
    <property type="entry name" value="EAL"/>
    <property type="match status" value="1"/>
</dbReference>
<name>A0A2M9A4D1_9BACT</name>
<dbReference type="Pfam" id="PF00990">
    <property type="entry name" value="GGDEF"/>
    <property type="match status" value="1"/>
</dbReference>
<dbReference type="Pfam" id="PF00563">
    <property type="entry name" value="EAL"/>
    <property type="match status" value="1"/>
</dbReference>
<dbReference type="RefSeq" id="WP_100424655.1">
    <property type="nucleotide sequence ID" value="NZ_PGEX01000001.1"/>
</dbReference>
<keyword evidence="5" id="KW-1185">Reference proteome</keyword>
<dbReference type="GO" id="GO:0071111">
    <property type="term" value="F:cyclic-guanylate-specific phosphodiesterase activity"/>
    <property type="evidence" value="ECO:0007669"/>
    <property type="project" value="InterPro"/>
</dbReference>
<dbReference type="CDD" id="cd01949">
    <property type="entry name" value="GGDEF"/>
    <property type="match status" value="1"/>
</dbReference>
<dbReference type="OrthoDB" id="9762141at2"/>
<dbReference type="Gene3D" id="3.20.20.450">
    <property type="entry name" value="EAL domain"/>
    <property type="match status" value="1"/>
</dbReference>
<dbReference type="CDD" id="cd00130">
    <property type="entry name" value="PAS"/>
    <property type="match status" value="1"/>
</dbReference>
<dbReference type="SUPFAM" id="SSF141868">
    <property type="entry name" value="EAL domain-like"/>
    <property type="match status" value="1"/>
</dbReference>
<dbReference type="InterPro" id="IPR050706">
    <property type="entry name" value="Cyclic-di-GMP_PDE-like"/>
</dbReference>
<dbReference type="AlphaFoldDB" id="A0A2M9A4D1"/>
<evidence type="ECO:0000259" key="2">
    <source>
        <dbReference type="PROSITE" id="PS50883"/>
    </source>
</evidence>
<dbReference type="PROSITE" id="PS50887">
    <property type="entry name" value="GGDEF"/>
    <property type="match status" value="1"/>
</dbReference>
<evidence type="ECO:0000313" key="5">
    <source>
        <dbReference type="Proteomes" id="UP000231134"/>
    </source>
</evidence>
<dbReference type="InterPro" id="IPR035919">
    <property type="entry name" value="EAL_sf"/>
</dbReference>
<dbReference type="PANTHER" id="PTHR33121:SF71">
    <property type="entry name" value="OXYGEN SENSOR PROTEIN DOSP"/>
    <property type="match status" value="1"/>
</dbReference>
<dbReference type="InterPro" id="IPR001633">
    <property type="entry name" value="EAL_dom"/>
</dbReference>
<dbReference type="CDD" id="cd01948">
    <property type="entry name" value="EAL"/>
    <property type="match status" value="1"/>
</dbReference>
<dbReference type="Gene3D" id="3.30.70.270">
    <property type="match status" value="1"/>
</dbReference>
<dbReference type="PROSITE" id="PS50112">
    <property type="entry name" value="PAS"/>
    <property type="match status" value="1"/>
</dbReference>